<accession>A0A268AG78</accession>
<reference evidence="2 3" key="1">
    <citation type="submission" date="2017-07" db="EMBL/GenBank/DDBJ databases">
        <title>Isolation and whole genome analysis of endospore-forming bacteria from heroin.</title>
        <authorList>
            <person name="Kalinowski J."/>
            <person name="Ahrens B."/>
            <person name="Al-Dilaimi A."/>
            <person name="Winkler A."/>
            <person name="Wibberg D."/>
            <person name="Schleenbecker U."/>
            <person name="Ruckert C."/>
            <person name="Wolfel R."/>
            <person name="Grass G."/>
        </authorList>
    </citation>
    <scope>NUCLEOTIDE SEQUENCE [LARGE SCALE GENOMIC DNA]</scope>
    <source>
        <strain evidence="2 3">7528</strain>
    </source>
</reference>
<dbReference type="AlphaFoldDB" id="A0A268AG78"/>
<evidence type="ECO:0000313" key="3">
    <source>
        <dbReference type="Proteomes" id="UP000216013"/>
    </source>
</evidence>
<dbReference type="RefSeq" id="WP_095227444.1">
    <property type="nucleotide sequence ID" value="NZ_NPBM01000022.1"/>
</dbReference>
<evidence type="ECO:0000256" key="1">
    <source>
        <dbReference type="SAM" id="Phobius"/>
    </source>
</evidence>
<gene>
    <name evidence="2" type="ORF">CHH64_00460</name>
</gene>
<comment type="caution">
    <text evidence="2">The sequence shown here is derived from an EMBL/GenBank/DDBJ whole genome shotgun (WGS) entry which is preliminary data.</text>
</comment>
<organism evidence="2 3">
    <name type="scientific">Terribacillus saccharophilus</name>
    <dbReference type="NCBI Taxonomy" id="361277"/>
    <lineage>
        <taxon>Bacteria</taxon>
        <taxon>Bacillati</taxon>
        <taxon>Bacillota</taxon>
        <taxon>Bacilli</taxon>
        <taxon>Bacillales</taxon>
        <taxon>Bacillaceae</taxon>
        <taxon>Terribacillus</taxon>
    </lineage>
</organism>
<name>A0A268AG78_9BACI</name>
<dbReference type="Proteomes" id="UP000216013">
    <property type="component" value="Unassembled WGS sequence"/>
</dbReference>
<keyword evidence="1" id="KW-0472">Membrane</keyword>
<keyword evidence="1" id="KW-0812">Transmembrane</keyword>
<dbReference type="EMBL" id="NPBV01000001">
    <property type="protein sequence ID" value="PAD23122.1"/>
    <property type="molecule type" value="Genomic_DNA"/>
</dbReference>
<protein>
    <submittedName>
        <fullName evidence="2">Uncharacterized protein</fullName>
    </submittedName>
</protein>
<evidence type="ECO:0000313" key="2">
    <source>
        <dbReference type="EMBL" id="PAD23122.1"/>
    </source>
</evidence>
<keyword evidence="1" id="KW-1133">Transmembrane helix</keyword>
<sequence>MAIHVKRNTGMMGGLARVALYVDGQHTAKLGNDEGTTISLGDEAVKLKAKQWFFGSKELEVVDEANVEVRINMTALLLFIAAMVCLIIGVMIAPIVAAVAVVLFFVCIIYGSKNWFQLINDK</sequence>
<proteinExistence type="predicted"/>
<feature type="transmembrane region" description="Helical" evidence="1">
    <location>
        <begin position="77"/>
        <end position="110"/>
    </location>
</feature>